<gene>
    <name evidence="3" type="ORF">LYPA_23C004223</name>
</gene>
<dbReference type="InterPro" id="IPR026754">
    <property type="entry name" value="PPDPF"/>
</dbReference>
<organism evidence="3 4">
    <name type="scientific">Lynx pardinus</name>
    <name type="common">Iberian lynx</name>
    <name type="synonym">Felis pardina</name>
    <dbReference type="NCBI Taxonomy" id="191816"/>
    <lineage>
        <taxon>Eukaryota</taxon>
        <taxon>Metazoa</taxon>
        <taxon>Chordata</taxon>
        <taxon>Craniata</taxon>
        <taxon>Vertebrata</taxon>
        <taxon>Euteleostomi</taxon>
        <taxon>Mammalia</taxon>
        <taxon>Eutheria</taxon>
        <taxon>Laurasiatheria</taxon>
        <taxon>Carnivora</taxon>
        <taxon>Feliformia</taxon>
        <taxon>Felidae</taxon>
        <taxon>Felinae</taxon>
        <taxon>Lynx</taxon>
    </lineage>
</organism>
<evidence type="ECO:0000256" key="2">
    <source>
        <dbReference type="SAM" id="MobiDB-lite"/>
    </source>
</evidence>
<reference evidence="3 4" key="1">
    <citation type="submission" date="2019-01" db="EMBL/GenBank/DDBJ databases">
        <authorList>
            <person name="Alioto T."/>
            <person name="Alioto T."/>
        </authorList>
    </citation>
    <scope>NUCLEOTIDE SEQUENCE [LARGE SCALE GENOMIC DNA]</scope>
</reference>
<evidence type="ECO:0000313" key="4">
    <source>
        <dbReference type="Proteomes" id="UP000386466"/>
    </source>
</evidence>
<evidence type="ECO:0000313" key="3">
    <source>
        <dbReference type="EMBL" id="VFV20002.1"/>
    </source>
</evidence>
<dbReference type="AlphaFoldDB" id="A0A485MPR9"/>
<protein>
    <submittedName>
        <fullName evidence="3">Pancreatic progenitor cell</fullName>
    </submittedName>
</protein>
<name>A0A485MPR9_LYNPA</name>
<evidence type="ECO:0000256" key="1">
    <source>
        <dbReference type="ARBA" id="ARBA00006609"/>
    </source>
</evidence>
<feature type="region of interest" description="Disordered" evidence="2">
    <location>
        <begin position="27"/>
        <end position="70"/>
    </location>
</feature>
<dbReference type="Pfam" id="PF15060">
    <property type="entry name" value="PPDFL"/>
    <property type="match status" value="1"/>
</dbReference>
<sequence length="143" mass="15258">MTPRFVGSSPMSGFVLTAQNLEPALDSMSPSLSAKAPEESPPRFPPAHKQQCGNHPLHNRSAEYPGDAIPHHPGLPKANLGHWWAGFFFGKSTLLFMATVLESLKHLESPQASSGTVTCDLALEAMKKQPHGQPGKANTGPPS</sequence>
<proteinExistence type="inferred from homology"/>
<dbReference type="PANTHER" id="PTHR14572">
    <property type="entry name" value="PANCREATIC PROGENITOR CELL DIFFERENTIATION AND PROLIFERATION FACTOR"/>
    <property type="match status" value="1"/>
</dbReference>
<dbReference type="GO" id="GO:0030154">
    <property type="term" value="P:cell differentiation"/>
    <property type="evidence" value="ECO:0007669"/>
    <property type="project" value="InterPro"/>
</dbReference>
<comment type="similarity">
    <text evidence="1">Belongs to the PPDPF family.</text>
</comment>
<dbReference type="Proteomes" id="UP000386466">
    <property type="component" value="Unassembled WGS sequence"/>
</dbReference>
<keyword evidence="4" id="KW-1185">Reference proteome</keyword>
<dbReference type="EMBL" id="CAAGRJ010002172">
    <property type="protein sequence ID" value="VFV20002.1"/>
    <property type="molecule type" value="Genomic_DNA"/>
</dbReference>
<accession>A0A485MPR9</accession>